<dbReference type="EMBL" id="SPNV01000041">
    <property type="protein sequence ID" value="KAF5863971.1"/>
    <property type="molecule type" value="Genomic_DNA"/>
</dbReference>
<proteinExistence type="predicted"/>
<name>A0A8H6E943_PETAA</name>
<accession>A0A8H6E943</accession>
<gene>
    <name evidence="1" type="ORF">ETB97_008906</name>
</gene>
<sequence length="295" mass="33615">MVPVLPAYLFLCHVQTLRGVGPGTYSFSALAERLMGRKKAKDFLKDNRCRRTSVLAHHRHPFGPPLSPTLLLLPSASRGVTGGETSPLIQLPPWIQRDESQYLNILILFPVISAGLDTMRSAIQREVYAVTQNLMLQGEKKREVVCAFGMVTKVFGGLYGNYEFSLQVSSRRCASGPVRAIYCRECNPLYITRSSLQTVILPTESRFKWFPELKATLEEQGFINPHRDEFIYHPDQRFFVNRPPWLLSSQAARAALIFYLTRRINQVFFIDRHFAIDQTLVVAQLYERCFAGLDA</sequence>
<evidence type="ECO:0000313" key="1">
    <source>
        <dbReference type="EMBL" id="KAF5863971.1"/>
    </source>
</evidence>
<dbReference type="AlphaFoldDB" id="A0A8H6E943"/>
<organism evidence="1 2">
    <name type="scientific">Petromyces alliaceus</name>
    <name type="common">Aspergillus alliaceus</name>
    <dbReference type="NCBI Taxonomy" id="209559"/>
    <lineage>
        <taxon>Eukaryota</taxon>
        <taxon>Fungi</taxon>
        <taxon>Dikarya</taxon>
        <taxon>Ascomycota</taxon>
        <taxon>Pezizomycotina</taxon>
        <taxon>Eurotiomycetes</taxon>
        <taxon>Eurotiomycetidae</taxon>
        <taxon>Eurotiales</taxon>
        <taxon>Aspergillaceae</taxon>
        <taxon>Aspergillus</taxon>
        <taxon>Aspergillus subgen. Circumdati</taxon>
    </lineage>
</organism>
<comment type="caution">
    <text evidence="1">The sequence shown here is derived from an EMBL/GenBank/DDBJ whole genome shotgun (WGS) entry which is preliminary data.</text>
</comment>
<evidence type="ECO:0000313" key="2">
    <source>
        <dbReference type="Proteomes" id="UP000541154"/>
    </source>
</evidence>
<keyword evidence="2" id="KW-1185">Reference proteome</keyword>
<protein>
    <submittedName>
        <fullName evidence="1">Uncharacterized protein</fullName>
    </submittedName>
</protein>
<dbReference type="Proteomes" id="UP000541154">
    <property type="component" value="Unassembled WGS sequence"/>
</dbReference>
<reference evidence="1 2" key="1">
    <citation type="submission" date="2019-04" db="EMBL/GenBank/DDBJ databases">
        <title>Aspergillus burnettii sp. nov., novel species from soil in southeast Queensland.</title>
        <authorList>
            <person name="Gilchrist C.L.M."/>
            <person name="Pitt J.I."/>
            <person name="Lange L."/>
            <person name="Lacey H.J."/>
            <person name="Vuong D."/>
            <person name="Midgley D.J."/>
            <person name="Greenfield P."/>
            <person name="Bradbury M."/>
            <person name="Lacey E."/>
            <person name="Busk P.K."/>
            <person name="Pilgaard B."/>
            <person name="Chooi Y.H."/>
            <person name="Piggott A.M."/>
        </authorList>
    </citation>
    <scope>NUCLEOTIDE SEQUENCE [LARGE SCALE GENOMIC DNA]</scope>
    <source>
        <strain evidence="1 2">FRR 5400</strain>
    </source>
</reference>